<keyword evidence="2" id="KW-1185">Reference proteome</keyword>
<protein>
    <submittedName>
        <fullName evidence="1">Uncharacterized protein</fullName>
    </submittedName>
</protein>
<reference evidence="1 2" key="1">
    <citation type="submission" date="2018-11" db="EMBL/GenBank/DDBJ databases">
        <title>Genomic Encyclopedia of Type Strains, Phase IV (KMG-IV): sequencing the most valuable type-strain genomes for metagenomic binning, comparative biology and taxonomic classification.</title>
        <authorList>
            <person name="Goeker M."/>
        </authorList>
    </citation>
    <scope>NUCLEOTIDE SEQUENCE [LARGE SCALE GENOMIC DNA]</scope>
    <source>
        <strain evidence="1 2">DSM 18090</strain>
    </source>
</reference>
<sequence length="129" mass="14746">MKNRLLFFVIIILLVGCNDQSNNQPDLEISKNLDAEDILENNPDADILMVDDIIYKNAKNINWVQEKNYTLGEKIGVVEKVTDSHSQFDNFSATKLPKGAEIYEPKEKGDIYIVVVDEKEIRYLGLREG</sequence>
<dbReference type="PROSITE" id="PS51257">
    <property type="entry name" value="PROKAR_LIPOPROTEIN"/>
    <property type="match status" value="1"/>
</dbReference>
<gene>
    <name evidence="1" type="ORF">EDC24_0292</name>
</gene>
<comment type="caution">
    <text evidence="1">The sequence shown here is derived from an EMBL/GenBank/DDBJ whole genome shotgun (WGS) entry which is preliminary data.</text>
</comment>
<dbReference type="AlphaFoldDB" id="A0A3N5BEW2"/>
<organism evidence="1 2">
    <name type="scientific">Aquisalibacillus elongatus</name>
    <dbReference type="NCBI Taxonomy" id="485577"/>
    <lineage>
        <taxon>Bacteria</taxon>
        <taxon>Bacillati</taxon>
        <taxon>Bacillota</taxon>
        <taxon>Bacilli</taxon>
        <taxon>Bacillales</taxon>
        <taxon>Bacillaceae</taxon>
        <taxon>Aquisalibacillus</taxon>
    </lineage>
</organism>
<dbReference type="EMBL" id="RKRF01000007">
    <property type="protein sequence ID" value="RPF55419.1"/>
    <property type="molecule type" value="Genomic_DNA"/>
</dbReference>
<evidence type="ECO:0000313" key="2">
    <source>
        <dbReference type="Proteomes" id="UP000276443"/>
    </source>
</evidence>
<accession>A0A3N5BEW2</accession>
<name>A0A3N5BEW2_9BACI</name>
<dbReference type="RefSeq" id="WP_124219083.1">
    <property type="nucleotide sequence ID" value="NZ_RKRF01000007.1"/>
</dbReference>
<proteinExistence type="predicted"/>
<evidence type="ECO:0000313" key="1">
    <source>
        <dbReference type="EMBL" id="RPF55419.1"/>
    </source>
</evidence>
<dbReference type="OrthoDB" id="1909991at2"/>
<dbReference type="Proteomes" id="UP000276443">
    <property type="component" value="Unassembled WGS sequence"/>
</dbReference>